<keyword evidence="2" id="KW-1185">Reference proteome</keyword>
<dbReference type="Proteomes" id="UP000266861">
    <property type="component" value="Unassembled WGS sequence"/>
</dbReference>
<reference evidence="1 2" key="1">
    <citation type="submission" date="2018-08" db="EMBL/GenBank/DDBJ databases">
        <title>Genome and evolution of the arbuscular mycorrhizal fungus Diversispora epigaea (formerly Glomus versiforme) and its bacterial endosymbionts.</title>
        <authorList>
            <person name="Sun X."/>
            <person name="Fei Z."/>
            <person name="Harrison M."/>
        </authorList>
    </citation>
    <scope>NUCLEOTIDE SEQUENCE [LARGE SCALE GENOMIC DNA]</scope>
    <source>
        <strain evidence="1 2">IT104</strain>
    </source>
</reference>
<comment type="caution">
    <text evidence="1">The sequence shown here is derived from an EMBL/GenBank/DDBJ whole genome shotgun (WGS) entry which is preliminary data.</text>
</comment>
<dbReference type="OrthoDB" id="2448129at2759"/>
<protein>
    <submittedName>
        <fullName evidence="1">Uncharacterized protein</fullName>
    </submittedName>
</protein>
<evidence type="ECO:0000313" key="1">
    <source>
        <dbReference type="EMBL" id="RHZ69135.1"/>
    </source>
</evidence>
<organism evidence="1 2">
    <name type="scientific">Diversispora epigaea</name>
    <dbReference type="NCBI Taxonomy" id="1348612"/>
    <lineage>
        <taxon>Eukaryota</taxon>
        <taxon>Fungi</taxon>
        <taxon>Fungi incertae sedis</taxon>
        <taxon>Mucoromycota</taxon>
        <taxon>Glomeromycotina</taxon>
        <taxon>Glomeromycetes</taxon>
        <taxon>Diversisporales</taxon>
        <taxon>Diversisporaceae</taxon>
        <taxon>Diversispora</taxon>
    </lineage>
</organism>
<proteinExistence type="predicted"/>
<gene>
    <name evidence="1" type="ORF">Glove_290g59</name>
</gene>
<accession>A0A397I0U2</accession>
<sequence length="168" mass="19634">MDDCLESVDAIKQLKNSLDLKQPLNSEQSIAAILFENNEKFLLEKLENSVIFDLLIASNELELDELVEHLQSDFVNNNASWLKLNFVHVHWASALISSLKQDNLQLEEKKNPTLPVNLDKWTSENFLSLKETLKECLLHIRYFSFSNKDVIERFIHINNFLNIKFFQI</sequence>
<dbReference type="AlphaFoldDB" id="A0A397I0U2"/>
<evidence type="ECO:0000313" key="2">
    <source>
        <dbReference type="Proteomes" id="UP000266861"/>
    </source>
</evidence>
<dbReference type="EMBL" id="PQFF01000264">
    <property type="protein sequence ID" value="RHZ69135.1"/>
    <property type="molecule type" value="Genomic_DNA"/>
</dbReference>
<name>A0A397I0U2_9GLOM</name>